<evidence type="ECO:0000256" key="1">
    <source>
        <dbReference type="SAM" id="Coils"/>
    </source>
</evidence>
<protein>
    <submittedName>
        <fullName evidence="3">Uncharacterized protein</fullName>
    </submittedName>
</protein>
<feature type="region of interest" description="Disordered" evidence="2">
    <location>
        <begin position="413"/>
        <end position="449"/>
    </location>
</feature>
<dbReference type="AlphaFoldDB" id="A0A9P7F1W9"/>
<accession>A0A9P7F1W9</accession>
<keyword evidence="1" id="KW-0175">Coiled coil</keyword>
<dbReference type="Proteomes" id="UP000823399">
    <property type="component" value="Unassembled WGS sequence"/>
</dbReference>
<feature type="region of interest" description="Disordered" evidence="2">
    <location>
        <begin position="97"/>
        <end position="213"/>
    </location>
</feature>
<comment type="caution">
    <text evidence="3">The sequence shown here is derived from an EMBL/GenBank/DDBJ whole genome shotgun (WGS) entry which is preliminary data.</text>
</comment>
<evidence type="ECO:0000256" key="2">
    <source>
        <dbReference type="SAM" id="MobiDB-lite"/>
    </source>
</evidence>
<feature type="coiled-coil region" evidence="1">
    <location>
        <begin position="345"/>
        <end position="407"/>
    </location>
</feature>
<dbReference type="GeneID" id="64696145"/>
<organism evidence="3 4">
    <name type="scientific">Suillus discolor</name>
    <dbReference type="NCBI Taxonomy" id="1912936"/>
    <lineage>
        <taxon>Eukaryota</taxon>
        <taxon>Fungi</taxon>
        <taxon>Dikarya</taxon>
        <taxon>Basidiomycota</taxon>
        <taxon>Agaricomycotina</taxon>
        <taxon>Agaricomycetes</taxon>
        <taxon>Agaricomycetidae</taxon>
        <taxon>Boletales</taxon>
        <taxon>Suillineae</taxon>
        <taxon>Suillaceae</taxon>
        <taxon>Suillus</taxon>
    </lineage>
</organism>
<proteinExistence type="predicted"/>
<dbReference type="OrthoDB" id="2684642at2759"/>
<gene>
    <name evidence="3" type="ORF">F5147DRAFT_654631</name>
</gene>
<dbReference type="RefSeq" id="XP_041290616.1">
    <property type="nucleotide sequence ID" value="XM_041433886.1"/>
</dbReference>
<evidence type="ECO:0000313" key="3">
    <source>
        <dbReference type="EMBL" id="KAG2103719.1"/>
    </source>
</evidence>
<sequence>MSQTEIISAANKSFSDLADKVEHLLGQAWQLQPADQKHISIAMEMGQALVTVLLPLILSAAAELQEHVNANNTGMKSPPVWMKIRVDDLRIKGHPLFPSTLNYRPVTRPQSPPTPGPSRAKENIPAGSVEQHGRGTERRKRSQAPSTRSRSRPALTKRRLEKSKAILSSEDELEEEEVGPKTALKKLPVTEPKARPGQKYVEVTSKEESDTNESIADVAGPQIAHAASIVLPNIPITSGPDLTEDDFADTSAPVWTPHCGQCVAWDLICRQGFNKGNHRKLRLKIKCSGKGSEAPKVKAKTFATCRNRSQSWCCASPPAEENVQNSIENMPAPAISPAAIPMPSSVSHQQEMQNLNVEVDSLRALVLALQTQVVATDGKLQDAATRLVAQEQLSHRLTEQIESLHRQLYPAALEHSHRDSSPPVVAQPTPTSNEASGEPVAGASPPDESACLPVVMKDSAAEGAHVHAGQLPYGTHRYLLLSPHHADGVETCTMQASLQCYMGVIVI</sequence>
<reference evidence="3" key="1">
    <citation type="journal article" date="2020" name="New Phytol.">
        <title>Comparative genomics reveals dynamic genome evolution in host specialist ectomycorrhizal fungi.</title>
        <authorList>
            <person name="Lofgren L.A."/>
            <person name="Nguyen N.H."/>
            <person name="Vilgalys R."/>
            <person name="Ruytinx J."/>
            <person name="Liao H.L."/>
            <person name="Branco S."/>
            <person name="Kuo A."/>
            <person name="LaButti K."/>
            <person name="Lipzen A."/>
            <person name="Andreopoulos W."/>
            <person name="Pangilinan J."/>
            <person name="Riley R."/>
            <person name="Hundley H."/>
            <person name="Na H."/>
            <person name="Barry K."/>
            <person name="Grigoriev I.V."/>
            <person name="Stajich J.E."/>
            <person name="Kennedy P.G."/>
        </authorList>
    </citation>
    <scope>NUCLEOTIDE SEQUENCE</scope>
    <source>
        <strain evidence="3">FC423</strain>
    </source>
</reference>
<feature type="compositionally biased region" description="Basic residues" evidence="2">
    <location>
        <begin position="149"/>
        <end position="161"/>
    </location>
</feature>
<keyword evidence="4" id="KW-1185">Reference proteome</keyword>
<evidence type="ECO:0000313" key="4">
    <source>
        <dbReference type="Proteomes" id="UP000823399"/>
    </source>
</evidence>
<dbReference type="EMBL" id="JABBWM010000043">
    <property type="protein sequence ID" value="KAG2103719.1"/>
    <property type="molecule type" value="Genomic_DNA"/>
</dbReference>
<name>A0A9P7F1W9_9AGAM</name>